<accession>D5MK18</accession>
<name>D5MK18_METO1</name>
<evidence type="ECO:0000313" key="2">
    <source>
        <dbReference type="Proteomes" id="UP000006898"/>
    </source>
</evidence>
<protein>
    <submittedName>
        <fullName evidence="1">Uncharacterized protein</fullName>
    </submittedName>
</protein>
<reference evidence="1 2" key="1">
    <citation type="journal article" date="2010" name="Nature">
        <title>Nitrite-driven anaerobic methane oxidation by oxygenic bacteria.</title>
        <authorList>
            <person name="Ettwig K.F."/>
            <person name="Butler M.K."/>
            <person name="Le Paslier D."/>
            <person name="Pelletier E."/>
            <person name="Mangenot S."/>
            <person name="Kuypers M.M.M."/>
            <person name="Schreiber F."/>
            <person name="Dutilh B.E."/>
            <person name="Zedelius J."/>
            <person name="de Beer D."/>
            <person name="Gloerich J."/>
            <person name="Wessels H.J.C.T."/>
            <person name="van Allen T."/>
            <person name="Luesken F."/>
            <person name="Wu M."/>
            <person name="van de Pas-Schoonen K.T."/>
            <person name="Op den Camp H.J.M."/>
            <person name="Janssen-Megens E.M."/>
            <person name="Francoijs K-J."/>
            <person name="Stunnenberg H."/>
            <person name="Weissenbach J."/>
            <person name="Jetten M.S.M."/>
            <person name="Strous M."/>
        </authorList>
    </citation>
    <scope>NUCLEOTIDE SEQUENCE [LARGE SCALE GENOMIC DNA]</scope>
</reference>
<dbReference type="KEGG" id="mox:DAMO_0525"/>
<organism evidence="1 2">
    <name type="scientific">Methylomirabilis oxygeniifera</name>
    <dbReference type="NCBI Taxonomy" id="671143"/>
    <lineage>
        <taxon>Bacteria</taxon>
        <taxon>Candidatus Methylomirabilota</taxon>
        <taxon>Candidatus Methylomirabilia</taxon>
        <taxon>Candidatus Methylomirabilales</taxon>
        <taxon>Candidatus Methylomirabilaceae</taxon>
        <taxon>Candidatus Methylomirabilis</taxon>
    </lineage>
</organism>
<dbReference type="AlphaFoldDB" id="D5MK18"/>
<dbReference type="EMBL" id="FP565575">
    <property type="protein sequence ID" value="CBE67601.1"/>
    <property type="molecule type" value="Genomic_DNA"/>
</dbReference>
<evidence type="ECO:0000313" key="1">
    <source>
        <dbReference type="EMBL" id="CBE67601.1"/>
    </source>
</evidence>
<proteinExistence type="predicted"/>
<gene>
    <name evidence="1" type="ORF">DAMO_0525</name>
</gene>
<dbReference type="AntiFam" id="ANF00011">
    <property type="entry name" value="tRNA translation"/>
</dbReference>
<dbReference type="Proteomes" id="UP000006898">
    <property type="component" value="Chromosome"/>
</dbReference>
<dbReference type="STRING" id="671143.DAMO_0525"/>
<dbReference type="HOGENOM" id="CLU_2258601_0_0_0"/>
<sequence length="103" mass="11450">MATTWQARRDLNPQPSDLESDALPLELLASTRFEISRLEFRAATSVAPVMPNTQNPQQSTLLLYGRCACGTNDSIYSAQPYPVCSVYSSSLYNFASCTHRKPM</sequence>